<dbReference type="PRINTS" id="PR00045">
    <property type="entry name" value="SIGMA54FCT"/>
</dbReference>
<evidence type="ECO:0000256" key="5">
    <source>
        <dbReference type="ARBA" id="ARBA00023015"/>
    </source>
</evidence>
<dbReference type="InterPro" id="IPR038709">
    <property type="entry name" value="RpoN_core-bd_sf"/>
</dbReference>
<dbReference type="GO" id="GO:0006352">
    <property type="term" value="P:DNA-templated transcription initiation"/>
    <property type="evidence" value="ECO:0007669"/>
    <property type="project" value="InterPro"/>
</dbReference>
<evidence type="ECO:0000256" key="2">
    <source>
        <dbReference type="ARBA" id="ARBA00022478"/>
    </source>
</evidence>
<feature type="domain" description="RNA polymerase sigma factor 54 DNA-binding" evidence="9">
    <location>
        <begin position="284"/>
        <end position="443"/>
    </location>
</feature>
<dbReference type="Proteomes" id="UP001057753">
    <property type="component" value="Unassembled WGS sequence"/>
</dbReference>
<dbReference type="NCBIfam" id="TIGR02395">
    <property type="entry name" value="rpoN_sigma"/>
    <property type="match status" value="1"/>
</dbReference>
<keyword evidence="3" id="KW-0808">Transferase</keyword>
<dbReference type="Pfam" id="PF00309">
    <property type="entry name" value="Sigma54_AID"/>
    <property type="match status" value="1"/>
</dbReference>
<dbReference type="GO" id="GO:0003677">
    <property type="term" value="F:DNA binding"/>
    <property type="evidence" value="ECO:0007669"/>
    <property type="project" value="UniProtKB-KW"/>
</dbReference>
<dbReference type="GO" id="GO:0016779">
    <property type="term" value="F:nucleotidyltransferase activity"/>
    <property type="evidence" value="ECO:0007669"/>
    <property type="project" value="UniProtKB-KW"/>
</dbReference>
<dbReference type="GO" id="GO:0016987">
    <property type="term" value="F:sigma factor activity"/>
    <property type="evidence" value="ECO:0007669"/>
    <property type="project" value="UniProtKB-KW"/>
</dbReference>
<sequence>MSMDFGLYQQQSMKLIMTNELRQAITILQYSVSELNAYLHEQQLENPLMDFTNEQVLVETGTQDRLSMYDYPSFHEGENDYSLLDHVSDETEGLQDYVLNQIGMINLTDHMRRIVTYLSLSLDENGYLAHSALELAEDMTECISDVQQGIAIIQSLEPYGIGACNLKECLLIQLTHMEVKDPLTEAVIKNHLDLLAKNKYKDIAKKENVSLEEVQYVADFIQTLNPKPGALFHKELARYVVPDVTVSLINDRFVVKLNEESRPKIRINRDYKRLLTNQEQHVQTYIKQKYDQVQWITRSIEQRHQTILKVMKCIVQKQYSFFKHGPAYLEPMTLKDISLEVGIHESTVSRATVKKYVQTSWGLYELKYFFNAAVGKKTFSAASSERVKIYLKRLINEENKQKPLSDQKIADILKKEYFMNVSRRTVAKYREELHITSSSQRKRFS</sequence>
<dbReference type="InterPro" id="IPR007634">
    <property type="entry name" value="RNA_pol_sigma_54_DNA-bd"/>
</dbReference>
<dbReference type="PROSITE" id="PS00718">
    <property type="entry name" value="SIGMA54_2"/>
    <property type="match status" value="1"/>
</dbReference>
<evidence type="ECO:0000256" key="3">
    <source>
        <dbReference type="ARBA" id="ARBA00022679"/>
    </source>
</evidence>
<evidence type="ECO:0000313" key="12">
    <source>
        <dbReference type="Proteomes" id="UP001057753"/>
    </source>
</evidence>
<organism evidence="11 12">
    <name type="scientific">Salipaludibacillus agaradhaerens</name>
    <name type="common">Bacillus agaradhaerens</name>
    <dbReference type="NCBI Taxonomy" id="76935"/>
    <lineage>
        <taxon>Bacteria</taxon>
        <taxon>Bacillati</taxon>
        <taxon>Bacillota</taxon>
        <taxon>Bacilli</taxon>
        <taxon>Bacillales</taxon>
        <taxon>Bacillaceae</taxon>
    </lineage>
</organism>
<dbReference type="EMBL" id="JABXYM010000001">
    <property type="protein sequence ID" value="MCR6095152.1"/>
    <property type="molecule type" value="Genomic_DNA"/>
</dbReference>
<evidence type="ECO:0000256" key="4">
    <source>
        <dbReference type="ARBA" id="ARBA00022695"/>
    </source>
</evidence>
<keyword evidence="6" id="KW-0731">Sigma factor</keyword>
<keyword evidence="7" id="KW-0238">DNA-binding</keyword>
<comment type="similarity">
    <text evidence="1">Belongs to the sigma-54 factor family.</text>
</comment>
<dbReference type="Gene3D" id="1.10.10.60">
    <property type="entry name" value="Homeodomain-like"/>
    <property type="match status" value="1"/>
</dbReference>
<comment type="caution">
    <text evidence="11">The sequence shown here is derived from an EMBL/GenBank/DDBJ whole genome shotgun (WGS) entry which is preliminary data.</text>
</comment>
<dbReference type="PROSITE" id="PS50044">
    <property type="entry name" value="SIGMA54_3"/>
    <property type="match status" value="1"/>
</dbReference>
<keyword evidence="12" id="KW-1185">Reference proteome</keyword>
<reference evidence="11" key="1">
    <citation type="submission" date="2020-06" db="EMBL/GenBank/DDBJ databases">
        <title>Insight into the genomes of haloalkaliphilic bacilli from Kenyan soda lakes.</title>
        <authorList>
            <person name="Mwirichia R."/>
            <person name="Villamizar G.C."/>
            <person name="Poehlein A."/>
            <person name="Mugweru J."/>
            <person name="Kipnyargis A."/>
            <person name="Kiplimo D."/>
            <person name="Orwa P."/>
            <person name="Daniel R."/>
        </authorList>
    </citation>
    <scope>NUCLEOTIDE SEQUENCE</scope>
    <source>
        <strain evidence="11">B1096_S55</strain>
    </source>
</reference>
<accession>A0A9Q4AYA6</accession>
<evidence type="ECO:0000259" key="9">
    <source>
        <dbReference type="Pfam" id="PF04552"/>
    </source>
</evidence>
<dbReference type="PANTHER" id="PTHR32248:SF4">
    <property type="entry name" value="RNA POLYMERASE SIGMA-54 FACTOR"/>
    <property type="match status" value="1"/>
</dbReference>
<dbReference type="Pfam" id="PF04552">
    <property type="entry name" value="Sigma54_DBD"/>
    <property type="match status" value="1"/>
</dbReference>
<dbReference type="InterPro" id="IPR000394">
    <property type="entry name" value="RNA_pol_sigma_54"/>
</dbReference>
<dbReference type="RefSeq" id="WP_257819842.1">
    <property type="nucleotide sequence ID" value="NZ_JABXYM010000001.1"/>
</dbReference>
<dbReference type="PIRSF" id="PIRSF000774">
    <property type="entry name" value="RpoN"/>
    <property type="match status" value="1"/>
</dbReference>
<evidence type="ECO:0000256" key="6">
    <source>
        <dbReference type="ARBA" id="ARBA00023082"/>
    </source>
</evidence>
<dbReference type="Pfam" id="PF04963">
    <property type="entry name" value="Sigma54_CBD"/>
    <property type="match status" value="1"/>
</dbReference>
<evidence type="ECO:0000256" key="8">
    <source>
        <dbReference type="ARBA" id="ARBA00023163"/>
    </source>
</evidence>
<keyword evidence="4" id="KW-0548">Nucleotidyltransferase</keyword>
<protein>
    <submittedName>
        <fullName evidence="11">RNA polymerase factor sigma-54</fullName>
    </submittedName>
</protein>
<dbReference type="GO" id="GO:0000428">
    <property type="term" value="C:DNA-directed RNA polymerase complex"/>
    <property type="evidence" value="ECO:0007669"/>
    <property type="project" value="UniProtKB-KW"/>
</dbReference>
<evidence type="ECO:0000313" key="11">
    <source>
        <dbReference type="EMBL" id="MCR6095152.1"/>
    </source>
</evidence>
<proteinExistence type="inferred from homology"/>
<evidence type="ECO:0000259" key="10">
    <source>
        <dbReference type="Pfam" id="PF04963"/>
    </source>
</evidence>
<keyword evidence="5" id="KW-0805">Transcription regulation</keyword>
<evidence type="ECO:0000256" key="7">
    <source>
        <dbReference type="ARBA" id="ARBA00023125"/>
    </source>
</evidence>
<evidence type="ECO:0000256" key="1">
    <source>
        <dbReference type="ARBA" id="ARBA00008798"/>
    </source>
</evidence>
<dbReference type="GO" id="GO:0001216">
    <property type="term" value="F:DNA-binding transcription activator activity"/>
    <property type="evidence" value="ECO:0007669"/>
    <property type="project" value="InterPro"/>
</dbReference>
<keyword evidence="8" id="KW-0804">Transcription</keyword>
<dbReference type="PANTHER" id="PTHR32248">
    <property type="entry name" value="RNA POLYMERASE SIGMA-54 FACTOR"/>
    <property type="match status" value="1"/>
</dbReference>
<keyword evidence="2" id="KW-0240">DNA-directed RNA polymerase</keyword>
<dbReference type="AlphaFoldDB" id="A0A9Q4AYA6"/>
<gene>
    <name evidence="11" type="primary">rpoN</name>
    <name evidence="11" type="ORF">HXA33_01135</name>
</gene>
<name>A0A9Q4AYA6_SALAG</name>
<feature type="domain" description="RNA polymerase sigma factor 54 core-binding" evidence="10">
    <location>
        <begin position="86"/>
        <end position="271"/>
    </location>
</feature>
<dbReference type="InterPro" id="IPR007046">
    <property type="entry name" value="RNA_pol_sigma_54_core-bd"/>
</dbReference>
<dbReference type="Gene3D" id="1.10.10.1330">
    <property type="entry name" value="RNA polymerase sigma-54 factor, core-binding domain"/>
    <property type="match status" value="1"/>
</dbReference>